<dbReference type="Gene3D" id="1.10.10.10">
    <property type="entry name" value="Winged helix-like DNA-binding domain superfamily/Winged helix DNA-binding domain"/>
    <property type="match status" value="1"/>
</dbReference>
<dbReference type="Gene3D" id="3.40.190.290">
    <property type="match status" value="1"/>
</dbReference>
<evidence type="ECO:0000259" key="5">
    <source>
        <dbReference type="PROSITE" id="PS50931"/>
    </source>
</evidence>
<dbReference type="Pfam" id="PF03466">
    <property type="entry name" value="LysR_substrate"/>
    <property type="match status" value="1"/>
</dbReference>
<organism evidence="6 7">
    <name type="scientific">Agarivorans gilvus</name>
    <dbReference type="NCBI Taxonomy" id="680279"/>
    <lineage>
        <taxon>Bacteria</taxon>
        <taxon>Pseudomonadati</taxon>
        <taxon>Pseudomonadota</taxon>
        <taxon>Gammaproteobacteria</taxon>
        <taxon>Alteromonadales</taxon>
        <taxon>Alteromonadaceae</taxon>
        <taxon>Agarivorans</taxon>
    </lineage>
</organism>
<name>A0ABQ1I7G4_9ALTE</name>
<dbReference type="PANTHER" id="PTHR30537">
    <property type="entry name" value="HTH-TYPE TRANSCRIPTIONAL REGULATOR"/>
    <property type="match status" value="1"/>
</dbReference>
<dbReference type="InterPro" id="IPR036390">
    <property type="entry name" value="WH_DNA-bd_sf"/>
</dbReference>
<dbReference type="Pfam" id="PF00126">
    <property type="entry name" value="HTH_1"/>
    <property type="match status" value="1"/>
</dbReference>
<dbReference type="PANTHER" id="PTHR30537:SF5">
    <property type="entry name" value="HTH-TYPE TRANSCRIPTIONAL ACTIVATOR TTDR-RELATED"/>
    <property type="match status" value="1"/>
</dbReference>
<dbReference type="Proteomes" id="UP000651977">
    <property type="component" value="Unassembled WGS sequence"/>
</dbReference>
<gene>
    <name evidence="6" type="ORF">GCM10007414_36630</name>
</gene>
<keyword evidence="4" id="KW-0804">Transcription</keyword>
<sequence>MYSGVVDFVTVVESGSFTAAADKLGGSKASISQRVSDLEARLGVQLLYRSTRKLRLTEAGEGYYHSCRQSLELLEEANLSAQQQQHHLQGKVVINSQGGIFAEQWLAPALLAFRQQYPKIDIELDLSSQREDLLAAPFDLVLRMGALPDSSLQVRVLSQLHTHVVASPEYLQQHGVPKHPEELKAHPCICGTVSHWPFVKQQQRLTVAVKGPFSCPNGHVLKQAALQGLGFIRSHDMYLRDALADGSLQAVLQDWQESSQPLWMVFPPARFRSKRVSALADWLVNYAQQHPI</sequence>
<dbReference type="InterPro" id="IPR036388">
    <property type="entry name" value="WH-like_DNA-bd_sf"/>
</dbReference>
<evidence type="ECO:0000313" key="6">
    <source>
        <dbReference type="EMBL" id="GGB19903.1"/>
    </source>
</evidence>
<keyword evidence="2" id="KW-0805">Transcription regulation</keyword>
<accession>A0ABQ1I7G4</accession>
<dbReference type="EMBL" id="BMDY01000032">
    <property type="protein sequence ID" value="GGB19903.1"/>
    <property type="molecule type" value="Genomic_DNA"/>
</dbReference>
<protein>
    <submittedName>
        <fullName evidence="6">LysR family transcriptional regulator</fullName>
    </submittedName>
</protein>
<comment type="similarity">
    <text evidence="1">Belongs to the LysR transcriptional regulatory family.</text>
</comment>
<dbReference type="SUPFAM" id="SSF53850">
    <property type="entry name" value="Periplasmic binding protein-like II"/>
    <property type="match status" value="1"/>
</dbReference>
<dbReference type="InterPro" id="IPR005119">
    <property type="entry name" value="LysR_subst-bd"/>
</dbReference>
<evidence type="ECO:0000313" key="7">
    <source>
        <dbReference type="Proteomes" id="UP000651977"/>
    </source>
</evidence>
<evidence type="ECO:0000256" key="2">
    <source>
        <dbReference type="ARBA" id="ARBA00023015"/>
    </source>
</evidence>
<dbReference type="SUPFAM" id="SSF46785">
    <property type="entry name" value="Winged helix' DNA-binding domain"/>
    <property type="match status" value="1"/>
</dbReference>
<dbReference type="RefSeq" id="WP_188407575.1">
    <property type="nucleotide sequence ID" value="NZ_BMDY01000032.1"/>
</dbReference>
<dbReference type="InterPro" id="IPR058163">
    <property type="entry name" value="LysR-type_TF_proteobact-type"/>
</dbReference>
<keyword evidence="7" id="KW-1185">Reference proteome</keyword>
<evidence type="ECO:0000256" key="3">
    <source>
        <dbReference type="ARBA" id="ARBA00023125"/>
    </source>
</evidence>
<dbReference type="InterPro" id="IPR000847">
    <property type="entry name" value="LysR_HTH_N"/>
</dbReference>
<comment type="caution">
    <text evidence="6">The sequence shown here is derived from an EMBL/GenBank/DDBJ whole genome shotgun (WGS) entry which is preliminary data.</text>
</comment>
<keyword evidence="3" id="KW-0238">DNA-binding</keyword>
<dbReference type="CDD" id="cd08422">
    <property type="entry name" value="PBP2_CrgA_like"/>
    <property type="match status" value="1"/>
</dbReference>
<evidence type="ECO:0000256" key="1">
    <source>
        <dbReference type="ARBA" id="ARBA00009437"/>
    </source>
</evidence>
<proteinExistence type="inferred from homology"/>
<evidence type="ECO:0000256" key="4">
    <source>
        <dbReference type="ARBA" id="ARBA00023163"/>
    </source>
</evidence>
<feature type="domain" description="HTH lysR-type" evidence="5">
    <location>
        <begin position="1"/>
        <end position="57"/>
    </location>
</feature>
<reference evidence="7" key="1">
    <citation type="journal article" date="2019" name="Int. J. Syst. Evol. Microbiol.">
        <title>The Global Catalogue of Microorganisms (GCM) 10K type strain sequencing project: providing services to taxonomists for standard genome sequencing and annotation.</title>
        <authorList>
            <consortium name="The Broad Institute Genomics Platform"/>
            <consortium name="The Broad Institute Genome Sequencing Center for Infectious Disease"/>
            <person name="Wu L."/>
            <person name="Ma J."/>
        </authorList>
    </citation>
    <scope>NUCLEOTIDE SEQUENCE [LARGE SCALE GENOMIC DNA]</scope>
    <source>
        <strain evidence="7">CGMCC 1.10131</strain>
    </source>
</reference>
<dbReference type="PROSITE" id="PS50931">
    <property type="entry name" value="HTH_LYSR"/>
    <property type="match status" value="1"/>
</dbReference>